<comment type="caution">
    <text evidence="1">The sequence shown here is derived from an EMBL/GenBank/DDBJ whole genome shotgun (WGS) entry which is preliminary data.</text>
</comment>
<protein>
    <submittedName>
        <fullName evidence="1">Uncharacterized protein</fullName>
    </submittedName>
</protein>
<keyword evidence="2" id="KW-1185">Reference proteome</keyword>
<evidence type="ECO:0000313" key="1">
    <source>
        <dbReference type="EMBL" id="KAK3795366.1"/>
    </source>
</evidence>
<evidence type="ECO:0000313" key="2">
    <source>
        <dbReference type="Proteomes" id="UP001283361"/>
    </source>
</evidence>
<organism evidence="1 2">
    <name type="scientific">Elysia crispata</name>
    <name type="common">lettuce slug</name>
    <dbReference type="NCBI Taxonomy" id="231223"/>
    <lineage>
        <taxon>Eukaryota</taxon>
        <taxon>Metazoa</taxon>
        <taxon>Spiralia</taxon>
        <taxon>Lophotrochozoa</taxon>
        <taxon>Mollusca</taxon>
        <taxon>Gastropoda</taxon>
        <taxon>Heterobranchia</taxon>
        <taxon>Euthyneura</taxon>
        <taxon>Panpulmonata</taxon>
        <taxon>Sacoglossa</taxon>
        <taxon>Placobranchoidea</taxon>
        <taxon>Plakobranchidae</taxon>
        <taxon>Elysia</taxon>
    </lineage>
</organism>
<sequence length="214" mass="24477">METYNDNDSPKGRPMFRKARLLESYSVNNRNDNSKVTLDILPKIHRAKFPPDLGEDFARCITGFAKPTRQKEVHKAKYDVSTPLRGLKRRRQTLSRADDLLQSETKTSLREGLSNLRISLGSWFHHIAPCFASVAPKGLIAQRKSKPEGQHWLWERSVAPPKENKIFAREQVDGEATLASSRDMVARWRILKIPAQRANQKRPCSPPPRPGVFR</sequence>
<dbReference type="AlphaFoldDB" id="A0AAE1AY07"/>
<dbReference type="EMBL" id="JAWDGP010001067">
    <property type="protein sequence ID" value="KAK3795366.1"/>
    <property type="molecule type" value="Genomic_DNA"/>
</dbReference>
<gene>
    <name evidence="1" type="ORF">RRG08_000224</name>
</gene>
<dbReference type="Proteomes" id="UP001283361">
    <property type="component" value="Unassembled WGS sequence"/>
</dbReference>
<proteinExistence type="predicted"/>
<name>A0AAE1AY07_9GAST</name>
<accession>A0AAE1AY07</accession>
<reference evidence="1" key="1">
    <citation type="journal article" date="2023" name="G3 (Bethesda)">
        <title>A reference genome for the long-term kleptoplast-retaining sea slug Elysia crispata morphotype clarki.</title>
        <authorList>
            <person name="Eastman K.E."/>
            <person name="Pendleton A.L."/>
            <person name="Shaikh M.A."/>
            <person name="Suttiyut T."/>
            <person name="Ogas R."/>
            <person name="Tomko P."/>
            <person name="Gavelis G."/>
            <person name="Widhalm J.R."/>
            <person name="Wisecaver J.H."/>
        </authorList>
    </citation>
    <scope>NUCLEOTIDE SEQUENCE</scope>
    <source>
        <strain evidence="1">ECLA1</strain>
    </source>
</reference>